<dbReference type="Proteomes" id="UP000053758">
    <property type="component" value="Unassembled WGS sequence"/>
</dbReference>
<sequence length="117" mass="13087">MPADPIEAHMRSKLASAGDRYDDASASKALLRESGFRRPGRSIPLEETMASCNADRNGRSWGCQCTRLALRILPMHPQPPAIFLSHLGQIQPSQRCKYSEPVLPRRGRIRISHGRLI</sequence>
<dbReference type="HOGENOM" id="CLU_2084559_0_0_1"/>
<evidence type="ECO:0000313" key="1">
    <source>
        <dbReference type="EMBL" id="GAK64929.1"/>
    </source>
</evidence>
<dbReference type="RefSeq" id="XP_014656716.1">
    <property type="nucleotide sequence ID" value="XM_014801230.1"/>
</dbReference>
<organism evidence="1">
    <name type="scientific">Pseudozyma antarctica</name>
    <name type="common">Yeast</name>
    <name type="synonym">Candida antarctica</name>
    <dbReference type="NCBI Taxonomy" id="84753"/>
    <lineage>
        <taxon>Eukaryota</taxon>
        <taxon>Fungi</taxon>
        <taxon>Dikarya</taxon>
        <taxon>Basidiomycota</taxon>
        <taxon>Ustilaginomycotina</taxon>
        <taxon>Ustilaginomycetes</taxon>
        <taxon>Ustilaginales</taxon>
        <taxon>Ustilaginaceae</taxon>
        <taxon>Moesziomyces</taxon>
    </lineage>
</organism>
<dbReference type="AlphaFoldDB" id="A0A081CE33"/>
<dbReference type="GeneID" id="26303938"/>
<dbReference type="EMBL" id="DF830074">
    <property type="protein sequence ID" value="GAK64929.1"/>
    <property type="molecule type" value="Genomic_DNA"/>
</dbReference>
<protein>
    <submittedName>
        <fullName evidence="1">Uncharacterized protein</fullName>
    </submittedName>
</protein>
<evidence type="ECO:0000313" key="2">
    <source>
        <dbReference type="Proteomes" id="UP000053758"/>
    </source>
</evidence>
<accession>A0A081CE33</accession>
<keyword evidence="2" id="KW-1185">Reference proteome</keyword>
<proteinExistence type="predicted"/>
<name>A0A081CE33_PSEA2</name>
<gene>
    <name evidence="1" type="ORF">PAN0_007c3145</name>
</gene>
<reference evidence="1" key="1">
    <citation type="submission" date="2014-07" db="EMBL/GenBank/DDBJ databases">
        <title>Draft genome sequence of the yeast Pseudozyma antarctica JCM 10317 known as a producer of lipase B which used in a wide range of industrial applications.</title>
        <authorList>
            <person name="Morita T."/>
            <person name="Saika A."/>
            <person name="Koike H."/>
        </authorList>
    </citation>
    <scope>NUCLEOTIDE SEQUENCE</scope>
    <source>
        <strain evidence="1">JCM 10317</strain>
    </source>
</reference>